<evidence type="ECO:0000313" key="2">
    <source>
        <dbReference type="Proteomes" id="UP001556170"/>
    </source>
</evidence>
<keyword evidence="2" id="KW-1185">Reference proteome</keyword>
<dbReference type="PANTHER" id="PTHR36439">
    <property type="entry name" value="BLL4334 PROTEIN"/>
    <property type="match status" value="1"/>
</dbReference>
<dbReference type="RefSeq" id="WP_367845181.1">
    <property type="nucleotide sequence ID" value="NZ_JBFOHL010000009.1"/>
</dbReference>
<dbReference type="PANTHER" id="PTHR36439:SF1">
    <property type="entry name" value="DUF1697 DOMAIN-CONTAINING PROTEIN"/>
    <property type="match status" value="1"/>
</dbReference>
<dbReference type="InterPro" id="IPR012545">
    <property type="entry name" value="DUF1697"/>
</dbReference>
<dbReference type="EMBL" id="JBFOHL010000009">
    <property type="protein sequence ID" value="MEW9624883.1"/>
    <property type="molecule type" value="Genomic_DNA"/>
</dbReference>
<organism evidence="1 2">
    <name type="scientific">Rhodanobacter geophilus</name>
    <dbReference type="NCBI Taxonomy" id="3162488"/>
    <lineage>
        <taxon>Bacteria</taxon>
        <taxon>Pseudomonadati</taxon>
        <taxon>Pseudomonadota</taxon>
        <taxon>Gammaproteobacteria</taxon>
        <taxon>Lysobacterales</taxon>
        <taxon>Rhodanobacteraceae</taxon>
        <taxon>Rhodanobacter</taxon>
    </lineage>
</organism>
<proteinExistence type="predicted"/>
<reference evidence="1 2" key="1">
    <citation type="submission" date="2024-06" db="EMBL/GenBank/DDBJ databases">
        <authorList>
            <person name="Woo H."/>
        </authorList>
    </citation>
    <scope>NUCLEOTIDE SEQUENCE [LARGE SCALE GENOMIC DNA]</scope>
    <source>
        <strain evidence="1 2">S2-g</strain>
    </source>
</reference>
<protein>
    <submittedName>
        <fullName evidence="1">DUF1697 domain-containing protein</fullName>
    </submittedName>
</protein>
<comment type="caution">
    <text evidence="1">The sequence shown here is derived from an EMBL/GenBank/DDBJ whole genome shotgun (WGS) entry which is preliminary data.</text>
</comment>
<dbReference type="PIRSF" id="PIRSF008502">
    <property type="entry name" value="UCP008502"/>
    <property type="match status" value="1"/>
</dbReference>
<name>A0ABV3QRN5_9GAMM</name>
<dbReference type="Pfam" id="PF08002">
    <property type="entry name" value="DUF1697"/>
    <property type="match status" value="1"/>
</dbReference>
<sequence>MQTHIALLRAVNVGGTGKLPMAELRAMCEQAGFADVRTCIASGNVVFRSALAERAVAAALESRLEAYAGKPVGVLLRTAAEMAAVLAANPFPDAPGNRVVAIFLDRPPPADALEHASGRKHEAMALGRREIYVHYGEGMADSRLRIPAAQAGTARNINTIAKLAEMASA</sequence>
<accession>A0ABV3QRN5</accession>
<dbReference type="Gene3D" id="3.30.70.1280">
    <property type="entry name" value="SP0830-like domains"/>
    <property type="match status" value="1"/>
</dbReference>
<evidence type="ECO:0000313" key="1">
    <source>
        <dbReference type="EMBL" id="MEW9624883.1"/>
    </source>
</evidence>
<dbReference type="Proteomes" id="UP001556170">
    <property type="component" value="Unassembled WGS sequence"/>
</dbReference>
<dbReference type="SUPFAM" id="SSF160379">
    <property type="entry name" value="SP0830-like"/>
    <property type="match status" value="1"/>
</dbReference>
<gene>
    <name evidence="1" type="ORF">ABQJ56_11670</name>
</gene>